<name>A0A969W7S6_9GAMM</name>
<proteinExistence type="predicted"/>
<dbReference type="AlphaFoldDB" id="A0A969W7S6"/>
<dbReference type="Proteomes" id="UP000653472">
    <property type="component" value="Unassembled WGS sequence"/>
</dbReference>
<dbReference type="InterPro" id="IPR036928">
    <property type="entry name" value="AS_sf"/>
</dbReference>
<feature type="domain" description="Amidase" evidence="2">
    <location>
        <begin position="58"/>
        <end position="499"/>
    </location>
</feature>
<evidence type="ECO:0000313" key="3">
    <source>
        <dbReference type="EMBL" id="NKF21064.1"/>
    </source>
</evidence>
<dbReference type="InterPro" id="IPR023631">
    <property type="entry name" value="Amidase_dom"/>
</dbReference>
<accession>A0A969W7S6</accession>
<protein>
    <submittedName>
        <fullName evidence="3">Amidase</fullName>
        <ecNumber evidence="3">3.5.1.4</ecNumber>
    </submittedName>
</protein>
<evidence type="ECO:0000313" key="4">
    <source>
        <dbReference type="Proteomes" id="UP000653472"/>
    </source>
</evidence>
<keyword evidence="3" id="KW-0378">Hydrolase</keyword>
<dbReference type="Pfam" id="PF01425">
    <property type="entry name" value="Amidase"/>
    <property type="match status" value="1"/>
</dbReference>
<keyword evidence="1" id="KW-0732">Signal</keyword>
<dbReference type="PANTHER" id="PTHR42678">
    <property type="entry name" value="AMIDASE"/>
    <property type="match status" value="1"/>
</dbReference>
<reference evidence="3" key="1">
    <citation type="submission" date="2020-03" db="EMBL/GenBank/DDBJ databases">
        <title>Solimonas marina sp. nov., isolated from deep seawater of the Pacific Ocean.</title>
        <authorList>
            <person name="Liu X."/>
            <person name="Lai Q."/>
            <person name="Sun F."/>
            <person name="Gai Y."/>
            <person name="Li G."/>
            <person name="Shao Z."/>
        </authorList>
    </citation>
    <scope>NUCLEOTIDE SEQUENCE</scope>
    <source>
        <strain evidence="3">C16B3</strain>
    </source>
</reference>
<organism evidence="3 4">
    <name type="scientific">Solimonas marina</name>
    <dbReference type="NCBI Taxonomy" id="2714601"/>
    <lineage>
        <taxon>Bacteria</taxon>
        <taxon>Pseudomonadati</taxon>
        <taxon>Pseudomonadota</taxon>
        <taxon>Gammaproteobacteria</taxon>
        <taxon>Nevskiales</taxon>
        <taxon>Nevskiaceae</taxon>
        <taxon>Solimonas</taxon>
    </lineage>
</organism>
<gene>
    <name evidence="3" type="ORF">G7Y82_01965</name>
</gene>
<evidence type="ECO:0000259" key="2">
    <source>
        <dbReference type="Pfam" id="PF01425"/>
    </source>
</evidence>
<comment type="caution">
    <text evidence="3">The sequence shown here is derived from an EMBL/GenBank/DDBJ whole genome shotgun (WGS) entry which is preliminary data.</text>
</comment>
<dbReference type="RefSeq" id="WP_168146307.1">
    <property type="nucleotide sequence ID" value="NZ_JAAVXB010000001.1"/>
</dbReference>
<feature type="chain" id="PRO_5037216299" evidence="1">
    <location>
        <begin position="29"/>
        <end position="519"/>
    </location>
</feature>
<dbReference type="SUPFAM" id="SSF75304">
    <property type="entry name" value="Amidase signature (AS) enzymes"/>
    <property type="match status" value="1"/>
</dbReference>
<dbReference type="EMBL" id="JAAVXB010000001">
    <property type="protein sequence ID" value="NKF21064.1"/>
    <property type="molecule type" value="Genomic_DNA"/>
</dbReference>
<dbReference type="Gene3D" id="3.90.1300.10">
    <property type="entry name" value="Amidase signature (AS) domain"/>
    <property type="match status" value="1"/>
</dbReference>
<dbReference type="EC" id="3.5.1.4" evidence="3"/>
<feature type="signal peptide" evidence="1">
    <location>
        <begin position="1"/>
        <end position="28"/>
    </location>
</feature>
<dbReference type="NCBIfam" id="NF006006">
    <property type="entry name" value="PRK08137.1"/>
    <property type="match status" value="1"/>
</dbReference>
<dbReference type="GO" id="GO:0004040">
    <property type="term" value="F:amidase activity"/>
    <property type="evidence" value="ECO:0007669"/>
    <property type="project" value="UniProtKB-EC"/>
</dbReference>
<keyword evidence="4" id="KW-1185">Reference proteome</keyword>
<sequence length="519" mass="54223">MSVARFARLLLVLLPALVFVCAPSTGSAKPAATPAYETWTIAELHAAMDRHTLTSEQLTQYFLDRIARYDRKGPELNAVIELNPDALTIARKLDAQAPHGLLYGIPVLIKDNIDTADAMHTTAGSLALVDSRPRADATLVSRLRAAGAVILGKTNLSEWANFRGKHPISGWSARGGQTRNAYAPTRSPCGSSAGSGVAVAAGFAVVAVGTETDGSVVCPSSVNGIVGIKPTLGLVSRSGIVPISTSQDTAGAMAHDVADAALLLQAMAGADPYDAATKPLPASLPAQLNTGAADLRGVRLGVVRNQTGDLRSVNRLFDTTLARLRAAGAVLVDVDMPAAPTLGDDETTVLQYEFKDGIRRYLATRNGGPKTLAALIAFDNAHAARELALFGQETFIASEARGPLTDKAYLDARRRAKRAAGRDGIDALLQQHHLAALIAPTMAPAWPIDPVLGDHFVGAGVSQRPAVAGYPHITVPMGLVSGLPVGFSLVGTAWDDAKLIALAAAFEKITPKLPPPALQ</sequence>
<evidence type="ECO:0000256" key="1">
    <source>
        <dbReference type="SAM" id="SignalP"/>
    </source>
</evidence>
<dbReference type="PANTHER" id="PTHR42678:SF34">
    <property type="entry name" value="OS04G0183300 PROTEIN"/>
    <property type="match status" value="1"/>
</dbReference>